<feature type="compositionally biased region" description="Polar residues" evidence="3">
    <location>
        <begin position="379"/>
        <end position="392"/>
    </location>
</feature>
<feature type="domain" description="ODAD1 central coiled coil region" evidence="4">
    <location>
        <begin position="12"/>
        <end position="160"/>
    </location>
</feature>
<reference evidence="5" key="1">
    <citation type="submission" date="2023-06" db="EMBL/GenBank/DDBJ databases">
        <title>Male Hemibagrus guttatus genome.</title>
        <authorList>
            <person name="Bian C."/>
        </authorList>
    </citation>
    <scope>NUCLEOTIDE SEQUENCE</scope>
    <source>
        <strain evidence="5">Male_cb2023</strain>
        <tissue evidence="5">Muscle</tissue>
    </source>
</reference>
<dbReference type="GO" id="GO:0003341">
    <property type="term" value="P:cilium movement"/>
    <property type="evidence" value="ECO:0007669"/>
    <property type="project" value="TreeGrafter"/>
</dbReference>
<evidence type="ECO:0000256" key="3">
    <source>
        <dbReference type="SAM" id="MobiDB-lite"/>
    </source>
</evidence>
<dbReference type="GO" id="GO:0036158">
    <property type="term" value="P:outer dynein arm assembly"/>
    <property type="evidence" value="ECO:0007669"/>
    <property type="project" value="TreeGrafter"/>
</dbReference>
<dbReference type="Proteomes" id="UP001274896">
    <property type="component" value="Unassembled WGS sequence"/>
</dbReference>
<evidence type="ECO:0000256" key="1">
    <source>
        <dbReference type="ARBA" id="ARBA00023054"/>
    </source>
</evidence>
<dbReference type="GO" id="GO:0005930">
    <property type="term" value="C:axoneme"/>
    <property type="evidence" value="ECO:0007669"/>
    <property type="project" value="TreeGrafter"/>
</dbReference>
<dbReference type="EMBL" id="JAUCMX010000023">
    <property type="protein sequence ID" value="KAK3512810.1"/>
    <property type="molecule type" value="Genomic_DNA"/>
</dbReference>
<dbReference type="PANTHER" id="PTHR21694:SF35">
    <property type="entry name" value="OUTER DYNEIN ARM-DOCKING COMPLEX SUBUNIT 1"/>
    <property type="match status" value="1"/>
</dbReference>
<keyword evidence="6" id="KW-1185">Reference proteome</keyword>
<accession>A0AAE0Q3N5</accession>
<evidence type="ECO:0000259" key="4">
    <source>
        <dbReference type="Pfam" id="PF21773"/>
    </source>
</evidence>
<dbReference type="Gene3D" id="3.60.10.10">
    <property type="entry name" value="Endonuclease/exonuclease/phosphatase"/>
    <property type="match status" value="1"/>
</dbReference>
<evidence type="ECO:0000313" key="6">
    <source>
        <dbReference type="Proteomes" id="UP001274896"/>
    </source>
</evidence>
<dbReference type="AlphaFoldDB" id="A0AAE0Q3N5"/>
<dbReference type="InterPro" id="IPR036691">
    <property type="entry name" value="Endo/exonu/phosph_ase_sf"/>
</dbReference>
<dbReference type="InterPro" id="IPR049258">
    <property type="entry name" value="ODAD1_CC"/>
</dbReference>
<feature type="coiled-coil region" evidence="2">
    <location>
        <begin position="66"/>
        <end position="132"/>
    </location>
</feature>
<feature type="region of interest" description="Disordered" evidence="3">
    <location>
        <begin position="364"/>
        <end position="392"/>
    </location>
</feature>
<feature type="compositionally biased region" description="Basic and acidic residues" evidence="3">
    <location>
        <begin position="364"/>
        <end position="374"/>
    </location>
</feature>
<name>A0AAE0Q3N5_9TELE</name>
<organism evidence="5 6">
    <name type="scientific">Hemibagrus guttatus</name>
    <dbReference type="NCBI Taxonomy" id="175788"/>
    <lineage>
        <taxon>Eukaryota</taxon>
        <taxon>Metazoa</taxon>
        <taxon>Chordata</taxon>
        <taxon>Craniata</taxon>
        <taxon>Vertebrata</taxon>
        <taxon>Euteleostomi</taxon>
        <taxon>Actinopterygii</taxon>
        <taxon>Neopterygii</taxon>
        <taxon>Teleostei</taxon>
        <taxon>Ostariophysi</taxon>
        <taxon>Siluriformes</taxon>
        <taxon>Bagridae</taxon>
        <taxon>Hemibagrus</taxon>
    </lineage>
</organism>
<gene>
    <name evidence="5" type="ORF">QTP70_025343</name>
</gene>
<proteinExistence type="predicted"/>
<dbReference type="InterPro" id="IPR051876">
    <property type="entry name" value="ODA-DC/CCD"/>
</dbReference>
<keyword evidence="1 2" id="KW-0175">Coiled coil</keyword>
<comment type="caution">
    <text evidence="5">The sequence shown here is derived from an EMBL/GenBank/DDBJ whole genome shotgun (WGS) entry which is preliminary data.</text>
</comment>
<dbReference type="Pfam" id="PF21773">
    <property type="entry name" value="ODAD1_CC"/>
    <property type="match status" value="1"/>
</dbReference>
<evidence type="ECO:0000313" key="5">
    <source>
        <dbReference type="EMBL" id="KAK3512810.1"/>
    </source>
</evidence>
<sequence length="392" mass="44900">MLMMMMMMMMMSELKEQRRADSEVAAETLEEVFQRIRKVTGEEDLETLVTKFIQAEDRNFALFNYVNEQNTKAEALKDEIRQIKEDMKKFQVEDLQQEQEHHTTLKQTEELQRDAEAQALEYEVQAKEITEALDQIKTGVNNLFNKIGCDRAAVDDLLGSSAGIRDSNIMTYLKLVEQKTNELLTVQAFVSSKVGCELEEKERFWSELDEVMESIPTGERVVIGADFNGHVGEGNTGDEEVMGKFGVKERNLEGQMVVDFAKRMDMGVVNTYFQKREEHRVTYKSGGRRTQDLEKDYDPKLVAQVLLGQSAEMQKQAPVVQPPVSGDDYDTEELLLPHEDNRPLTQEELRQRIMNRILQKEEALHAGKSKEARSAKLSALSSHRQSTLESTF</sequence>
<evidence type="ECO:0000256" key="2">
    <source>
        <dbReference type="SAM" id="Coils"/>
    </source>
</evidence>
<protein>
    <recommendedName>
        <fullName evidence="4">ODAD1 central coiled coil region domain-containing protein</fullName>
    </recommendedName>
</protein>
<dbReference type="PANTHER" id="PTHR21694">
    <property type="entry name" value="COILED-COIL DOMAIN-CONTAINING PROTEIN 63"/>
    <property type="match status" value="1"/>
</dbReference>